<evidence type="ECO:0000259" key="9">
    <source>
        <dbReference type="PROSITE" id="PS51379"/>
    </source>
</evidence>
<dbReference type="OrthoDB" id="368873at2"/>
<dbReference type="Proteomes" id="UP000297065">
    <property type="component" value="Chromosome"/>
</dbReference>
<dbReference type="GO" id="GO:0046872">
    <property type="term" value="F:metal ion binding"/>
    <property type="evidence" value="ECO:0007669"/>
    <property type="project" value="UniProtKB-KW"/>
</dbReference>
<keyword evidence="6" id="KW-0560">Oxidoreductase</keyword>
<protein>
    <submittedName>
        <fullName evidence="10">4Fe-4S dicluster domain-containing protein</fullName>
    </submittedName>
</protein>
<evidence type="ECO:0000256" key="7">
    <source>
        <dbReference type="ARBA" id="ARBA00023004"/>
    </source>
</evidence>
<evidence type="ECO:0000256" key="2">
    <source>
        <dbReference type="ARBA" id="ARBA00007118"/>
    </source>
</evidence>
<dbReference type="GO" id="GO:0051536">
    <property type="term" value="F:iron-sulfur cluster binding"/>
    <property type="evidence" value="ECO:0007669"/>
    <property type="project" value="UniProtKB-KW"/>
</dbReference>
<evidence type="ECO:0000313" key="11">
    <source>
        <dbReference type="Proteomes" id="UP000297065"/>
    </source>
</evidence>
<feature type="domain" description="4Fe-4S ferredoxin-type" evidence="9">
    <location>
        <begin position="12"/>
        <end position="41"/>
    </location>
</feature>
<comment type="cofactor">
    <cofactor evidence="1">
        <name>FMN</name>
        <dbReference type="ChEBI" id="CHEBI:58210"/>
    </cofactor>
</comment>
<evidence type="ECO:0000256" key="8">
    <source>
        <dbReference type="ARBA" id="ARBA00023014"/>
    </source>
</evidence>
<accession>A0A4P7UJG3</accession>
<dbReference type="PANTHER" id="PTHR43673">
    <property type="entry name" value="NAD(P)H NITROREDUCTASE YDGI-RELATED"/>
    <property type="match status" value="1"/>
</dbReference>
<keyword evidence="4" id="KW-0288">FMN</keyword>
<evidence type="ECO:0000313" key="10">
    <source>
        <dbReference type="EMBL" id="QCC86606.1"/>
    </source>
</evidence>
<gene>
    <name evidence="10" type="ORF">DDIC_12105</name>
</gene>
<proteinExistence type="inferred from homology"/>
<evidence type="ECO:0000256" key="4">
    <source>
        <dbReference type="ARBA" id="ARBA00022643"/>
    </source>
</evidence>
<evidence type="ECO:0000256" key="3">
    <source>
        <dbReference type="ARBA" id="ARBA00022630"/>
    </source>
</evidence>
<keyword evidence="3" id="KW-0285">Flavoprotein</keyword>
<dbReference type="InterPro" id="IPR000415">
    <property type="entry name" value="Nitroreductase-like"/>
</dbReference>
<dbReference type="Gene3D" id="3.40.109.10">
    <property type="entry name" value="NADH Oxidase"/>
    <property type="match status" value="1"/>
</dbReference>
<dbReference type="PANTHER" id="PTHR43673:SF2">
    <property type="entry name" value="NITROREDUCTASE"/>
    <property type="match status" value="1"/>
</dbReference>
<dbReference type="Gene3D" id="3.30.70.20">
    <property type="match status" value="1"/>
</dbReference>
<dbReference type="SUPFAM" id="SSF54862">
    <property type="entry name" value="4Fe-4S ferredoxins"/>
    <property type="match status" value="1"/>
</dbReference>
<dbReference type="InterPro" id="IPR029479">
    <property type="entry name" value="Nitroreductase"/>
</dbReference>
<keyword evidence="5" id="KW-0479">Metal-binding</keyword>
<dbReference type="PROSITE" id="PS51379">
    <property type="entry name" value="4FE4S_FER_2"/>
    <property type="match status" value="2"/>
</dbReference>
<name>A0A4P7UJG3_DESDE</name>
<evidence type="ECO:0000256" key="5">
    <source>
        <dbReference type="ARBA" id="ARBA00022723"/>
    </source>
</evidence>
<dbReference type="InterPro" id="IPR017900">
    <property type="entry name" value="4Fe4S_Fe_S_CS"/>
</dbReference>
<dbReference type="GO" id="GO:0016491">
    <property type="term" value="F:oxidoreductase activity"/>
    <property type="evidence" value="ECO:0007669"/>
    <property type="project" value="UniProtKB-KW"/>
</dbReference>
<dbReference type="AlphaFoldDB" id="A0A4P7UJG3"/>
<dbReference type="EMBL" id="CP036295">
    <property type="protein sequence ID" value="QCC86606.1"/>
    <property type="molecule type" value="Genomic_DNA"/>
</dbReference>
<sequence length="305" mass="33171">MAIPTSRTHSAAEVAVDRTVCTGCGQCVAVCKDFCLRLENGKACPVTESLFGCLGCGHCMAVCPTGAVTVRGRTLGPEHLFALPPRGSAATYDSLFGLLLQRRSVREFLPAAVPGEQIERILDAARTAPMGLPPSDVNVLVLDSLDKNRAFARDFCEHLKTMRWLTAPWFLTLMRPFWGKANDGLFRHFVRPALAAFTEAMDAGTNIVTYDAPLLMYFYASPWADPADPLVAATLAMLAGEAQGLGTCMIGSIHPLIQWGGSAARFRQRYGIRGKSREGVVVLFGHPRIHYRAGIKRSFASVTRL</sequence>
<feature type="domain" description="4Fe-4S ferredoxin-type" evidence="9">
    <location>
        <begin position="42"/>
        <end position="73"/>
    </location>
</feature>
<reference evidence="10 11" key="1">
    <citation type="submission" date="2019-02" db="EMBL/GenBank/DDBJ databases">
        <title>Complete Genome Sequence of Desulfovibrio desulfuricans IC1, a Sulfonate Utilizing Anaerobe.</title>
        <authorList>
            <person name="Day L.A."/>
            <person name="De Leon K.B."/>
            <person name="Wall J.D."/>
        </authorList>
    </citation>
    <scope>NUCLEOTIDE SEQUENCE [LARGE SCALE GENOMIC DNA]</scope>
    <source>
        <strain evidence="10 11">IC1</strain>
    </source>
</reference>
<dbReference type="PROSITE" id="PS00198">
    <property type="entry name" value="4FE4S_FER_1"/>
    <property type="match status" value="1"/>
</dbReference>
<keyword evidence="8" id="KW-0411">Iron-sulfur</keyword>
<keyword evidence="7" id="KW-0408">Iron</keyword>
<dbReference type="Pfam" id="PF13459">
    <property type="entry name" value="Fer4_15"/>
    <property type="match status" value="1"/>
</dbReference>
<comment type="similarity">
    <text evidence="2">Belongs to the nitroreductase family.</text>
</comment>
<dbReference type="InterPro" id="IPR017896">
    <property type="entry name" value="4Fe4S_Fe-S-bd"/>
</dbReference>
<dbReference type="RefSeq" id="WP_136400679.1">
    <property type="nucleotide sequence ID" value="NZ_CP036295.1"/>
</dbReference>
<dbReference type="Pfam" id="PF00881">
    <property type="entry name" value="Nitroreductase"/>
    <property type="match status" value="1"/>
</dbReference>
<evidence type="ECO:0000256" key="6">
    <source>
        <dbReference type="ARBA" id="ARBA00023002"/>
    </source>
</evidence>
<organism evidence="10 11">
    <name type="scientific">Desulfovibrio desulfuricans</name>
    <dbReference type="NCBI Taxonomy" id="876"/>
    <lineage>
        <taxon>Bacteria</taxon>
        <taxon>Pseudomonadati</taxon>
        <taxon>Thermodesulfobacteriota</taxon>
        <taxon>Desulfovibrionia</taxon>
        <taxon>Desulfovibrionales</taxon>
        <taxon>Desulfovibrionaceae</taxon>
        <taxon>Desulfovibrio</taxon>
    </lineage>
</organism>
<dbReference type="SUPFAM" id="SSF55469">
    <property type="entry name" value="FMN-dependent nitroreductase-like"/>
    <property type="match status" value="1"/>
</dbReference>
<evidence type="ECO:0000256" key="1">
    <source>
        <dbReference type="ARBA" id="ARBA00001917"/>
    </source>
</evidence>